<dbReference type="PANTHER" id="PTHR11200">
    <property type="entry name" value="INOSITOL 5-PHOSPHATASE"/>
    <property type="match status" value="1"/>
</dbReference>
<evidence type="ECO:0000256" key="9">
    <source>
        <dbReference type="SAM" id="MobiDB-lite"/>
    </source>
</evidence>
<evidence type="ECO:0000256" key="7">
    <source>
        <dbReference type="ARBA" id="ARBA00022801"/>
    </source>
</evidence>
<evidence type="ECO:0000256" key="3">
    <source>
        <dbReference type="ARBA" id="ARBA00009678"/>
    </source>
</evidence>
<keyword evidence="5" id="KW-0813">Transport</keyword>
<dbReference type="PANTHER" id="PTHR11200:SF257">
    <property type="entry name" value="PHOSPHOINOSITIDE 5-PHOSPHATASE"/>
    <property type="match status" value="1"/>
</dbReference>
<keyword evidence="12" id="KW-1185">Reference proteome</keyword>
<dbReference type="InterPro" id="IPR000300">
    <property type="entry name" value="IPPc"/>
</dbReference>
<dbReference type="Gene3D" id="3.60.10.10">
    <property type="entry name" value="Endonuclease/exonuclease/phosphatase"/>
    <property type="match status" value="1"/>
</dbReference>
<dbReference type="GO" id="GO:0005737">
    <property type="term" value="C:cytoplasm"/>
    <property type="evidence" value="ECO:0007669"/>
    <property type="project" value="UniProtKB-SubCell"/>
</dbReference>
<name>A0A6A7C8G1_9PEZI</name>
<feature type="compositionally biased region" description="Acidic residues" evidence="9">
    <location>
        <begin position="897"/>
        <end position="911"/>
    </location>
</feature>
<protein>
    <recommendedName>
        <fullName evidence="4">phosphoinositide 5-phosphatase</fullName>
        <ecNumber evidence="4">3.1.3.36</ecNumber>
    </recommendedName>
</protein>
<dbReference type="EMBL" id="MU005960">
    <property type="protein sequence ID" value="KAF2863532.1"/>
    <property type="molecule type" value="Genomic_DNA"/>
</dbReference>
<evidence type="ECO:0000313" key="11">
    <source>
        <dbReference type="EMBL" id="KAF2863532.1"/>
    </source>
</evidence>
<comment type="similarity">
    <text evidence="2">Belongs to the synaptojanin family.</text>
</comment>
<evidence type="ECO:0000256" key="5">
    <source>
        <dbReference type="ARBA" id="ARBA00022448"/>
    </source>
</evidence>
<feature type="region of interest" description="Disordered" evidence="9">
    <location>
        <begin position="936"/>
        <end position="1011"/>
    </location>
</feature>
<dbReference type="InterPro" id="IPR046985">
    <property type="entry name" value="IP5"/>
</dbReference>
<dbReference type="GO" id="GO:0016020">
    <property type="term" value="C:membrane"/>
    <property type="evidence" value="ECO:0007669"/>
    <property type="project" value="TreeGrafter"/>
</dbReference>
<feature type="region of interest" description="Disordered" evidence="9">
    <location>
        <begin position="889"/>
        <end position="924"/>
    </location>
</feature>
<keyword evidence="7" id="KW-0378">Hydrolase</keyword>
<dbReference type="SUPFAM" id="SSF56219">
    <property type="entry name" value="DNase I-like"/>
    <property type="match status" value="1"/>
</dbReference>
<proteinExistence type="inferred from homology"/>
<dbReference type="Pfam" id="PF22669">
    <property type="entry name" value="Exo_endo_phos2"/>
    <property type="match status" value="1"/>
</dbReference>
<feature type="compositionally biased region" description="Basic and acidic residues" evidence="9">
    <location>
        <begin position="982"/>
        <end position="995"/>
    </location>
</feature>
<dbReference type="Proteomes" id="UP000799421">
    <property type="component" value="Unassembled WGS sequence"/>
</dbReference>
<dbReference type="InterPro" id="IPR002013">
    <property type="entry name" value="SAC_dom"/>
</dbReference>
<gene>
    <name evidence="11" type="ORF">K470DRAFT_254828</name>
</gene>
<feature type="compositionally biased region" description="Basic and acidic residues" evidence="9">
    <location>
        <begin position="962"/>
        <end position="974"/>
    </location>
</feature>
<evidence type="ECO:0000256" key="6">
    <source>
        <dbReference type="ARBA" id="ARBA00022490"/>
    </source>
</evidence>
<evidence type="ECO:0000256" key="8">
    <source>
        <dbReference type="ARBA" id="ARBA00022927"/>
    </source>
</evidence>
<dbReference type="GO" id="GO:0015031">
    <property type="term" value="P:protein transport"/>
    <property type="evidence" value="ECO:0007669"/>
    <property type="project" value="UniProtKB-KW"/>
</dbReference>
<dbReference type="GO" id="GO:0043813">
    <property type="term" value="F:phosphatidylinositol-3,5-bisphosphate 5-phosphatase activity"/>
    <property type="evidence" value="ECO:0007669"/>
    <property type="project" value="TreeGrafter"/>
</dbReference>
<keyword evidence="8" id="KW-0653">Protein transport</keyword>
<dbReference type="PROSITE" id="PS50275">
    <property type="entry name" value="SAC"/>
    <property type="match status" value="1"/>
</dbReference>
<comment type="subcellular location">
    <subcellularLocation>
        <location evidence="1">Cytoplasm</location>
    </subcellularLocation>
</comment>
<keyword evidence="6" id="KW-0963">Cytoplasm</keyword>
<dbReference type="OrthoDB" id="405996at2759"/>
<evidence type="ECO:0000256" key="4">
    <source>
        <dbReference type="ARBA" id="ARBA00013044"/>
    </source>
</evidence>
<dbReference type="GO" id="GO:0004439">
    <property type="term" value="F:phosphatidylinositol-4,5-bisphosphate 5-phosphatase activity"/>
    <property type="evidence" value="ECO:0007669"/>
    <property type="project" value="UniProtKB-EC"/>
</dbReference>
<dbReference type="EC" id="3.1.3.36" evidence="4"/>
<dbReference type="SMART" id="SM00128">
    <property type="entry name" value="IPPc"/>
    <property type="match status" value="1"/>
</dbReference>
<feature type="domain" description="SAC" evidence="10">
    <location>
        <begin position="131"/>
        <end position="490"/>
    </location>
</feature>
<evidence type="ECO:0000256" key="1">
    <source>
        <dbReference type="ARBA" id="ARBA00004496"/>
    </source>
</evidence>
<organism evidence="11 12">
    <name type="scientific">Piedraia hortae CBS 480.64</name>
    <dbReference type="NCBI Taxonomy" id="1314780"/>
    <lineage>
        <taxon>Eukaryota</taxon>
        <taxon>Fungi</taxon>
        <taxon>Dikarya</taxon>
        <taxon>Ascomycota</taxon>
        <taxon>Pezizomycotina</taxon>
        <taxon>Dothideomycetes</taxon>
        <taxon>Dothideomycetidae</taxon>
        <taxon>Capnodiales</taxon>
        <taxon>Piedraiaceae</taxon>
        <taxon>Piedraia</taxon>
    </lineage>
</organism>
<dbReference type="InterPro" id="IPR036691">
    <property type="entry name" value="Endo/exonu/phosph_ase_sf"/>
</dbReference>
<evidence type="ECO:0000256" key="2">
    <source>
        <dbReference type="ARBA" id="ARBA00008943"/>
    </source>
</evidence>
<evidence type="ECO:0000259" key="10">
    <source>
        <dbReference type="PROSITE" id="PS50275"/>
    </source>
</evidence>
<evidence type="ECO:0000313" key="12">
    <source>
        <dbReference type="Proteomes" id="UP000799421"/>
    </source>
</evidence>
<accession>A0A6A7C8G1</accession>
<dbReference type="FunFam" id="3.60.10.10:FF:000029">
    <property type="entry name" value="Inositol polyphosphate 5-phosphatase"/>
    <property type="match status" value="1"/>
</dbReference>
<sequence length="1026" mass="114921">MKLLIRDRPRALALATDDHVLILRRSPHAHISSKCIVEFSHSQHVVLGDYRPLSLPVKGTLGLVALNNDVFLCVVNASSTVATVRPGETVQRILAVEFYSLSRSDYDHLLGGNLDDATEPEPMVEHPCLSLKKLLSGGSFYYSADFDLTRRLQNRPSDCSTVAIDSLDDGFLWNTYMIQPLVDFRSRLSDKEKRALDSSGILTSAIRGFVSTLKVSASASPARSNHSGMASNLTLISRLSCRRAGTRFNARGVDDYGNVANFVETETIFSTDAVCFSSVQCRGSVPVFWEQTSGLPGQQKITISRSLEATQPAFDKHFEMLTKAYGNVFVVNLLSDEKNQETMMTKQYMRLIKNSPLNDRKGDSTESEHAQIRHINYDFHAQTRGPTGYEAASGIRRYIERASLAFEYFLSIPRNSEAPENIVLSQSGIFRTNCLDCLDRTNLIQTIISQLALENFLSQHSNERAGSDFWARHGTLWADNGDALSKIYAGTGALKSSFTRTGKMSVAGMLADVRKSAHRLYVNNFEDKSRQQTMDILLGRQAGQLSVHLHDPINDWVNTSLKQQIHTYTHHQTLTIYCGTFNLNGKITGLNTDLSPWLCPTPQSPADLAVIAFQEIVDLDVGQIVNADLNRRTLWESKVLSTLNTHCPPGDPYILLRGVQLVGASLSLFTKTSLLPQLTNIEASVKKTGMSGMAGNKGACAIRLDFANTTSLCFVTAHLAAGFSNYEERNNDYHTISHGLRFQRDRAIADHDAVIWAGDFNYRIGMSNERARALIEKKDFGELYANDQLNLQMVHGRVFEHYHETMPRFRPTYRFDLGREGYDSSEKARIPAWTDRIVSRGEGLQQMVYDSCEELMFSDHRPVYGMFECVVTVVEMERKEELEERLRAEAVLRGTQEEEGSESEWEGEGEGEGLPPPSSEKRKWWLDDGMPVKVTLSPPREGRFVINPTRNSNPFKEGGEEDWVRVERGEEGRSAQRPKVKPKPEELRGGKKGGEKPALPPRRATNIMDDDADVRELEGWVPLKPS</sequence>
<dbReference type="Pfam" id="PF02383">
    <property type="entry name" value="Syja_N"/>
    <property type="match status" value="1"/>
</dbReference>
<dbReference type="AlphaFoldDB" id="A0A6A7C8G1"/>
<dbReference type="GO" id="GO:0046856">
    <property type="term" value="P:phosphatidylinositol dephosphorylation"/>
    <property type="evidence" value="ECO:0007669"/>
    <property type="project" value="InterPro"/>
</dbReference>
<reference evidence="11" key="1">
    <citation type="journal article" date="2020" name="Stud. Mycol.">
        <title>101 Dothideomycetes genomes: a test case for predicting lifestyles and emergence of pathogens.</title>
        <authorList>
            <person name="Haridas S."/>
            <person name="Albert R."/>
            <person name="Binder M."/>
            <person name="Bloem J."/>
            <person name="Labutti K."/>
            <person name="Salamov A."/>
            <person name="Andreopoulos B."/>
            <person name="Baker S."/>
            <person name="Barry K."/>
            <person name="Bills G."/>
            <person name="Bluhm B."/>
            <person name="Cannon C."/>
            <person name="Castanera R."/>
            <person name="Culley D."/>
            <person name="Daum C."/>
            <person name="Ezra D."/>
            <person name="Gonzalez J."/>
            <person name="Henrissat B."/>
            <person name="Kuo A."/>
            <person name="Liang C."/>
            <person name="Lipzen A."/>
            <person name="Lutzoni F."/>
            <person name="Magnuson J."/>
            <person name="Mondo S."/>
            <person name="Nolan M."/>
            <person name="Ohm R."/>
            <person name="Pangilinan J."/>
            <person name="Park H.-J."/>
            <person name="Ramirez L."/>
            <person name="Alfaro M."/>
            <person name="Sun H."/>
            <person name="Tritt A."/>
            <person name="Yoshinaga Y."/>
            <person name="Zwiers L.-H."/>
            <person name="Turgeon B."/>
            <person name="Goodwin S."/>
            <person name="Spatafora J."/>
            <person name="Crous P."/>
            <person name="Grigoriev I."/>
        </authorList>
    </citation>
    <scope>NUCLEOTIDE SEQUENCE</scope>
    <source>
        <strain evidence="11">CBS 480.64</strain>
    </source>
</reference>
<comment type="similarity">
    <text evidence="3">In the central section; belongs to the inositol 1,4,5-trisphosphate 5-phosphatase family.</text>
</comment>